<organism evidence="1 2">
    <name type="scientific">Paenibacillus harenae</name>
    <dbReference type="NCBI Taxonomy" id="306543"/>
    <lineage>
        <taxon>Bacteria</taxon>
        <taxon>Bacillati</taxon>
        <taxon>Bacillota</taxon>
        <taxon>Bacilli</taxon>
        <taxon>Bacillales</taxon>
        <taxon>Paenibacillaceae</taxon>
        <taxon>Paenibacillus</taxon>
    </lineage>
</organism>
<gene>
    <name evidence="1" type="ORF">J2T15_004045</name>
</gene>
<proteinExistence type="predicted"/>
<keyword evidence="2" id="KW-1185">Reference proteome</keyword>
<evidence type="ECO:0000313" key="2">
    <source>
        <dbReference type="Proteomes" id="UP001229346"/>
    </source>
</evidence>
<accession>A0ABT9U4M0</accession>
<sequence length="79" mass="9065">MQSIVTCVITFGRTDAYNGFRSHGHGDGAYHDISEFYELLNLMGDTTAPIDAMYLMRQYQLILMGNRNTECVEKRELLQ</sequence>
<evidence type="ECO:0000313" key="1">
    <source>
        <dbReference type="EMBL" id="MDQ0114589.1"/>
    </source>
</evidence>
<name>A0ABT9U4M0_PAEHA</name>
<reference evidence="1 2" key="1">
    <citation type="submission" date="2023-07" db="EMBL/GenBank/DDBJ databases">
        <title>Sorghum-associated microbial communities from plants grown in Nebraska, USA.</title>
        <authorList>
            <person name="Schachtman D."/>
        </authorList>
    </citation>
    <scope>NUCLEOTIDE SEQUENCE [LARGE SCALE GENOMIC DNA]</scope>
    <source>
        <strain evidence="1 2">CC482</strain>
    </source>
</reference>
<protein>
    <submittedName>
        <fullName evidence="1">Uncharacterized protein</fullName>
    </submittedName>
</protein>
<comment type="caution">
    <text evidence="1">The sequence shown here is derived from an EMBL/GenBank/DDBJ whole genome shotgun (WGS) entry which is preliminary data.</text>
</comment>
<dbReference type="Proteomes" id="UP001229346">
    <property type="component" value="Unassembled WGS sequence"/>
</dbReference>
<dbReference type="EMBL" id="JAUSSU010000008">
    <property type="protein sequence ID" value="MDQ0114589.1"/>
    <property type="molecule type" value="Genomic_DNA"/>
</dbReference>